<dbReference type="PANTHER" id="PTHR22744">
    <property type="entry name" value="HELIX LOOP HELIX PROTEIN 21-RELATED"/>
    <property type="match status" value="1"/>
</dbReference>
<name>A0ABN8LY82_9CNID</name>
<dbReference type="Proteomes" id="UP001159427">
    <property type="component" value="Unassembled WGS sequence"/>
</dbReference>
<evidence type="ECO:0000313" key="3">
    <source>
        <dbReference type="Proteomes" id="UP001159427"/>
    </source>
</evidence>
<evidence type="ECO:0000259" key="1">
    <source>
        <dbReference type="PROSITE" id="PS50097"/>
    </source>
</evidence>
<reference evidence="2 3" key="1">
    <citation type="submission" date="2022-05" db="EMBL/GenBank/DDBJ databases">
        <authorList>
            <consortium name="Genoscope - CEA"/>
            <person name="William W."/>
        </authorList>
    </citation>
    <scope>NUCLEOTIDE SEQUENCE [LARGE SCALE GENOMIC DNA]</scope>
</reference>
<feature type="domain" description="BTB" evidence="1">
    <location>
        <begin position="25"/>
        <end position="84"/>
    </location>
</feature>
<gene>
    <name evidence="2" type="ORF">PEVE_00009150</name>
</gene>
<sequence length="323" mass="37057">MSSVKRARTEEPAAKLDFSKPWKMSDVVLLVEDKRFHVHRNVLVLWSPVLEKMLNAASREKSKSEIWLAGKNADSVKTLLIMMYPPGNDEVTSENYREILELATEYQIASIVEKCECFLVDELNFVTLQKSSNQQDPISLLILAQKYELKELESVCVEYASRYNLKELQEHELYDSIEEENYTNILESIVSRMDHARVRLPSKETLKEMKAKGIENVDAIVKNLLKHASHKNFSSGRELNTQDDVEAYLLALKLDNTHHSCPGKANDICPGLGPVSVLLKQLKGTFELLFCGMLHELIYWSKPFPLTTVTLTCDTHDRCYWFN</sequence>
<keyword evidence="3" id="KW-1185">Reference proteome</keyword>
<dbReference type="CDD" id="cd18186">
    <property type="entry name" value="BTB_POZ_ZBTB_KLHL-like"/>
    <property type="match status" value="1"/>
</dbReference>
<dbReference type="PROSITE" id="PS50097">
    <property type="entry name" value="BTB"/>
    <property type="match status" value="1"/>
</dbReference>
<evidence type="ECO:0000313" key="2">
    <source>
        <dbReference type="EMBL" id="CAH3020929.1"/>
    </source>
</evidence>
<proteinExistence type="predicted"/>
<dbReference type="InterPro" id="IPR011333">
    <property type="entry name" value="SKP1/BTB/POZ_sf"/>
</dbReference>
<dbReference type="InterPro" id="IPR000210">
    <property type="entry name" value="BTB/POZ_dom"/>
</dbReference>
<dbReference type="SMART" id="SM00225">
    <property type="entry name" value="BTB"/>
    <property type="match status" value="1"/>
</dbReference>
<dbReference type="Gene3D" id="3.30.710.10">
    <property type="entry name" value="Potassium Channel Kv1.1, Chain A"/>
    <property type="match status" value="1"/>
</dbReference>
<dbReference type="Pfam" id="PF00651">
    <property type="entry name" value="BTB"/>
    <property type="match status" value="1"/>
</dbReference>
<dbReference type="EMBL" id="CALNXI010000163">
    <property type="protein sequence ID" value="CAH3020929.1"/>
    <property type="molecule type" value="Genomic_DNA"/>
</dbReference>
<protein>
    <recommendedName>
        <fullName evidence="1">BTB domain-containing protein</fullName>
    </recommendedName>
</protein>
<dbReference type="SUPFAM" id="SSF54695">
    <property type="entry name" value="POZ domain"/>
    <property type="match status" value="1"/>
</dbReference>
<organism evidence="2 3">
    <name type="scientific">Porites evermanni</name>
    <dbReference type="NCBI Taxonomy" id="104178"/>
    <lineage>
        <taxon>Eukaryota</taxon>
        <taxon>Metazoa</taxon>
        <taxon>Cnidaria</taxon>
        <taxon>Anthozoa</taxon>
        <taxon>Hexacorallia</taxon>
        <taxon>Scleractinia</taxon>
        <taxon>Fungiina</taxon>
        <taxon>Poritidae</taxon>
        <taxon>Porites</taxon>
    </lineage>
</organism>
<accession>A0ABN8LY82</accession>
<comment type="caution">
    <text evidence="2">The sequence shown here is derived from an EMBL/GenBank/DDBJ whole genome shotgun (WGS) entry which is preliminary data.</text>
</comment>
<dbReference type="PANTHER" id="PTHR22744:SF17">
    <property type="entry name" value="BTB DOMAIN-CONTAINING PROTEIN"/>
    <property type="match status" value="1"/>
</dbReference>